<evidence type="ECO:0000256" key="1">
    <source>
        <dbReference type="SAM" id="Phobius"/>
    </source>
</evidence>
<dbReference type="PANTHER" id="PTHR36978">
    <property type="entry name" value="P-LOOP CONTAINING NUCLEOTIDE TRIPHOSPHATE HYDROLASE"/>
    <property type="match status" value="1"/>
</dbReference>
<dbReference type="Proteomes" id="UP001161017">
    <property type="component" value="Unassembled WGS sequence"/>
</dbReference>
<reference evidence="2" key="1">
    <citation type="journal article" date="2023" name="Genome Biol. Evol.">
        <title>First Whole Genome Sequence and Flow Cytometry Genome Size Data for the Lichen-Forming Fungus Ramalina farinacea (Ascomycota).</title>
        <authorList>
            <person name="Llewellyn T."/>
            <person name="Mian S."/>
            <person name="Hill R."/>
            <person name="Leitch I.J."/>
            <person name="Gaya E."/>
        </authorList>
    </citation>
    <scope>NUCLEOTIDE SEQUENCE</scope>
    <source>
        <strain evidence="2">LIQ254RAFAR</strain>
    </source>
</reference>
<protein>
    <submittedName>
        <fullName evidence="2">Uncharacterized protein</fullName>
    </submittedName>
</protein>
<dbReference type="AlphaFoldDB" id="A0AA43QSU6"/>
<sequence>MSSTIENPPDCDMWLEAIDAKFYGKGEGFGREQWDQLLGHVTAVTDAPATAFAGELLEAYPDAKVIITTRSEAAWYRSMSGAMGSLYPELYSWRAAFIRLFDAAQRRCDGMMRRFIPAYWGPLKQVPACLKGRMTRHNDEVKQFIAEVEKKTGKKRRVLEYRVEEGWGPLCEFLGKDAPKDTPFPKINDLESFQALVAALRKMAFQRALQRAAFWCAGLIGLPACAWAVSTGGWTVR</sequence>
<evidence type="ECO:0000313" key="2">
    <source>
        <dbReference type="EMBL" id="MDI1491079.1"/>
    </source>
</evidence>
<dbReference type="PANTHER" id="PTHR36978:SF4">
    <property type="entry name" value="P-LOOP CONTAINING NUCLEOSIDE TRIPHOSPHATE HYDROLASE PROTEIN"/>
    <property type="match status" value="1"/>
</dbReference>
<keyword evidence="1" id="KW-0812">Transmembrane</keyword>
<comment type="caution">
    <text evidence="2">The sequence shown here is derived from an EMBL/GenBank/DDBJ whole genome shotgun (WGS) entry which is preliminary data.</text>
</comment>
<organism evidence="2 3">
    <name type="scientific">Ramalina farinacea</name>
    <dbReference type="NCBI Taxonomy" id="258253"/>
    <lineage>
        <taxon>Eukaryota</taxon>
        <taxon>Fungi</taxon>
        <taxon>Dikarya</taxon>
        <taxon>Ascomycota</taxon>
        <taxon>Pezizomycotina</taxon>
        <taxon>Lecanoromycetes</taxon>
        <taxon>OSLEUM clade</taxon>
        <taxon>Lecanoromycetidae</taxon>
        <taxon>Lecanorales</taxon>
        <taxon>Lecanorineae</taxon>
        <taxon>Ramalinaceae</taxon>
        <taxon>Ramalina</taxon>
    </lineage>
</organism>
<keyword evidence="1" id="KW-0472">Membrane</keyword>
<dbReference type="SUPFAM" id="SSF52540">
    <property type="entry name" value="P-loop containing nucleoside triphosphate hydrolases"/>
    <property type="match status" value="1"/>
</dbReference>
<dbReference type="Gene3D" id="3.40.50.300">
    <property type="entry name" value="P-loop containing nucleotide triphosphate hydrolases"/>
    <property type="match status" value="1"/>
</dbReference>
<feature type="transmembrane region" description="Helical" evidence="1">
    <location>
        <begin position="212"/>
        <end position="230"/>
    </location>
</feature>
<keyword evidence="1" id="KW-1133">Transmembrane helix</keyword>
<proteinExistence type="predicted"/>
<dbReference type="InterPro" id="IPR027417">
    <property type="entry name" value="P-loop_NTPase"/>
</dbReference>
<dbReference type="EMBL" id="JAPUFD010000013">
    <property type="protein sequence ID" value="MDI1491079.1"/>
    <property type="molecule type" value="Genomic_DNA"/>
</dbReference>
<evidence type="ECO:0000313" key="3">
    <source>
        <dbReference type="Proteomes" id="UP001161017"/>
    </source>
</evidence>
<keyword evidence="3" id="KW-1185">Reference proteome</keyword>
<accession>A0AA43QSU6</accession>
<dbReference type="Pfam" id="PF17784">
    <property type="entry name" value="Sulfotransfer_4"/>
    <property type="match status" value="1"/>
</dbReference>
<name>A0AA43QSU6_9LECA</name>
<gene>
    <name evidence="2" type="ORF">OHK93_002285</name>
</gene>
<dbReference type="InterPro" id="IPR040632">
    <property type="entry name" value="Sulfotransfer_4"/>
</dbReference>